<feature type="region of interest" description="Disordered" evidence="1">
    <location>
        <begin position="263"/>
        <end position="295"/>
    </location>
</feature>
<reference evidence="2" key="2">
    <citation type="submission" date="2020-09" db="EMBL/GenBank/DDBJ databases">
        <title>Reference genome assembly for Australian Ascochyta lentis isolate Al4.</title>
        <authorList>
            <person name="Lee R.C."/>
            <person name="Farfan-Caceres L.M."/>
            <person name="Debler J.W."/>
            <person name="Williams A.H."/>
            <person name="Henares B.M."/>
        </authorList>
    </citation>
    <scope>NUCLEOTIDE SEQUENCE</scope>
    <source>
        <strain evidence="2">Al4</strain>
    </source>
</reference>
<feature type="region of interest" description="Disordered" evidence="1">
    <location>
        <begin position="1"/>
        <end position="39"/>
    </location>
</feature>
<comment type="caution">
    <text evidence="2">The sequence shown here is derived from an EMBL/GenBank/DDBJ whole genome shotgun (WGS) entry which is preliminary data.</text>
</comment>
<proteinExistence type="predicted"/>
<feature type="region of interest" description="Disordered" evidence="1">
    <location>
        <begin position="420"/>
        <end position="500"/>
    </location>
</feature>
<dbReference type="Proteomes" id="UP000651452">
    <property type="component" value="Unassembled WGS sequence"/>
</dbReference>
<feature type="compositionally biased region" description="Polar residues" evidence="1">
    <location>
        <begin position="462"/>
        <end position="500"/>
    </location>
</feature>
<dbReference type="OrthoDB" id="3945111at2759"/>
<dbReference type="AlphaFoldDB" id="A0A8H7MJ63"/>
<feature type="compositionally biased region" description="Low complexity" evidence="1">
    <location>
        <begin position="20"/>
        <end position="39"/>
    </location>
</feature>
<organism evidence="2 3">
    <name type="scientific">Ascochyta lentis</name>
    <dbReference type="NCBI Taxonomy" id="205686"/>
    <lineage>
        <taxon>Eukaryota</taxon>
        <taxon>Fungi</taxon>
        <taxon>Dikarya</taxon>
        <taxon>Ascomycota</taxon>
        <taxon>Pezizomycotina</taxon>
        <taxon>Dothideomycetes</taxon>
        <taxon>Pleosporomycetidae</taxon>
        <taxon>Pleosporales</taxon>
        <taxon>Pleosporineae</taxon>
        <taxon>Didymellaceae</taxon>
        <taxon>Ascochyta</taxon>
    </lineage>
</organism>
<evidence type="ECO:0000313" key="3">
    <source>
        <dbReference type="Proteomes" id="UP000651452"/>
    </source>
</evidence>
<dbReference type="EMBL" id="RZGK01000011">
    <property type="protein sequence ID" value="KAF9695437.1"/>
    <property type="molecule type" value="Genomic_DNA"/>
</dbReference>
<accession>A0A8H7MJ63</accession>
<reference evidence="2" key="1">
    <citation type="submission" date="2018-12" db="EMBL/GenBank/DDBJ databases">
        <authorList>
            <person name="Syme R.A."/>
            <person name="Farfan-Caceres L."/>
            <person name="Lichtenzveig J."/>
        </authorList>
    </citation>
    <scope>NUCLEOTIDE SEQUENCE</scope>
    <source>
        <strain evidence="2">Al4</strain>
    </source>
</reference>
<name>A0A8H7MJ63_9PLEO</name>
<sequence>MATSEADLSPSGPSGSNKLSVPTSVRRDSSSSYSSDAYSPLPPGRWNLNLHGNCPKCHHHHSFARFKVNIPSNPNITTHVRCQACDAKWLAIGGRNATQLSLLSINSLTPDPAVETVRYSLVHMIRTTTALATLSPVLAGIAESPASSTPSRQHSTRIAQVNETRINTSSTKIPGKSVPIQLPGSVGFDSPLSVRPITNQKYGLWTGRHISHFKESMGIRFPAFHRANLRTRFGITKPPKMSVRRWGKQPISTPMVAEHVTDSDHAPDLSLSGEASQGCQAGGPTARDFEPDKTYDSSDTAIQFLQNLASETTHLALMTEKEKAVWVRAKYTEFKNRIDVAGDVGDPMPQLVQLADLISRQGRGSDELLGLGSHLAAFDEYRPRDSFSISERTSEAETAVDDTTAISLPRYSLVDFLQRERRGSGSPRPHSMTASTLQPLRRGRREVRFSMDSAVTGEVRRSSSIPRSTATDRYSQSSAVRTSMLSSTRLNMSQASLASY</sequence>
<keyword evidence="3" id="KW-1185">Reference proteome</keyword>
<evidence type="ECO:0000256" key="1">
    <source>
        <dbReference type="SAM" id="MobiDB-lite"/>
    </source>
</evidence>
<protein>
    <submittedName>
        <fullName evidence="2">Uncharacterized protein</fullName>
    </submittedName>
</protein>
<evidence type="ECO:0000313" key="2">
    <source>
        <dbReference type="EMBL" id="KAF9695437.1"/>
    </source>
</evidence>
<gene>
    <name evidence="2" type="ORF">EKO04_006428</name>
</gene>